<reference evidence="2 3" key="1">
    <citation type="submission" date="2018-06" db="EMBL/GenBank/DDBJ databases">
        <title>Three novel Pseudomonas species isolated from symptomatic oak.</title>
        <authorList>
            <person name="Bueno-Gonzalez V."/>
            <person name="Brady C."/>
        </authorList>
    </citation>
    <scope>NUCLEOTIDE SEQUENCE [LARGE SCALE GENOMIC DNA]</scope>
    <source>
        <strain evidence="2 3">P17C</strain>
    </source>
</reference>
<gene>
    <name evidence="2" type="ORF">DNJ96_08535</name>
</gene>
<evidence type="ECO:0008006" key="4">
    <source>
        <dbReference type="Google" id="ProtNLM"/>
    </source>
</evidence>
<sequence>MHHLSARSQVLIGLGLAVLMAMTRGQHFASVDNLPSASWAVFFLAGVYLRPRWAFALFFAEATLLDFGSLASGTISDWCLSPVYWMLLLAYGCLWFAGRAFATHVQPSWRSPALLALSLAGTLVVAALVAHLISSGGFYFFSGRYAEPSLAGFIERMGIYYPRYLSNLALYVTLVAIIHIGMAAFVRMQQRATTLS</sequence>
<keyword evidence="3" id="KW-1185">Reference proteome</keyword>
<dbReference type="EMBL" id="QJUP01000009">
    <property type="protein sequence ID" value="TBU97336.1"/>
    <property type="molecule type" value="Genomic_DNA"/>
</dbReference>
<name>A0A4Q9R9G6_9GAMM</name>
<keyword evidence="1" id="KW-1133">Transmembrane helix</keyword>
<feature type="transmembrane region" description="Helical" evidence="1">
    <location>
        <begin position="168"/>
        <end position="186"/>
    </location>
</feature>
<evidence type="ECO:0000313" key="3">
    <source>
        <dbReference type="Proteomes" id="UP000292639"/>
    </source>
</evidence>
<feature type="transmembrane region" description="Helical" evidence="1">
    <location>
        <begin position="114"/>
        <end position="141"/>
    </location>
</feature>
<dbReference type="OrthoDB" id="9787530at2"/>
<evidence type="ECO:0000256" key="1">
    <source>
        <dbReference type="SAM" id="Phobius"/>
    </source>
</evidence>
<evidence type="ECO:0000313" key="2">
    <source>
        <dbReference type="EMBL" id="TBU97336.1"/>
    </source>
</evidence>
<keyword evidence="1" id="KW-0812">Transmembrane</keyword>
<protein>
    <recommendedName>
        <fullName evidence="4">Cobalamin ABC transporter</fullName>
    </recommendedName>
</protein>
<feature type="transmembrane region" description="Helical" evidence="1">
    <location>
        <begin position="83"/>
        <end position="102"/>
    </location>
</feature>
<comment type="caution">
    <text evidence="2">The sequence shown here is derived from an EMBL/GenBank/DDBJ whole genome shotgun (WGS) entry which is preliminary data.</text>
</comment>
<dbReference type="RefSeq" id="WP_131184271.1">
    <property type="nucleotide sequence ID" value="NZ_QJUO01000011.1"/>
</dbReference>
<accession>A0A4Q9R9G6</accession>
<dbReference type="AlphaFoldDB" id="A0A4Q9R9G6"/>
<dbReference type="Proteomes" id="UP000292639">
    <property type="component" value="Unassembled WGS sequence"/>
</dbReference>
<organism evidence="2 3">
    <name type="scientific">Stutzerimonas kirkiae</name>
    <dbReference type="NCBI Taxonomy" id="2211392"/>
    <lineage>
        <taxon>Bacteria</taxon>
        <taxon>Pseudomonadati</taxon>
        <taxon>Pseudomonadota</taxon>
        <taxon>Gammaproteobacteria</taxon>
        <taxon>Pseudomonadales</taxon>
        <taxon>Pseudomonadaceae</taxon>
        <taxon>Stutzerimonas</taxon>
    </lineage>
</organism>
<keyword evidence="1" id="KW-0472">Membrane</keyword>
<proteinExistence type="predicted"/>